<keyword evidence="1" id="KW-0472">Membrane</keyword>
<dbReference type="EMBL" id="AE000513">
    <property type="protein sequence ID" value="AAF10136.1"/>
    <property type="molecule type" value="Genomic_DNA"/>
</dbReference>
<name>Q9RWW1_DEIRA</name>
<protein>
    <submittedName>
        <fullName evidence="2">Uncharacterized protein</fullName>
    </submittedName>
</protein>
<dbReference type="EnsemblBacteria" id="AAF10136">
    <property type="protein sequence ID" value="AAF10136"/>
    <property type="gene ID" value="DR_0554"/>
</dbReference>
<keyword evidence="1" id="KW-0812">Transmembrane</keyword>
<sequence>MCKERLPLSARRARAFVTEDAFRWNVRHGVRVFSSVMNRRGPGCGCLGCGGTTLLVLALLAFAAWTFVVKPARDFVAGWQTPSTQSTAARPPAPQGDVNAPLTQADVQRFVRVRRQVRSALGPSFGELQKVWQDAQSGQSPSLTQLLAVMRQTADHVGAARQAQQAALAKEGMSNERYAVVRAGVNRALGLPSFDLKKIAEGLQNGQLPDLDTSVKPATPEEKALVAPFDPELRASAAAGLLGL</sequence>
<dbReference type="KEGG" id="dra:DR_0554"/>
<dbReference type="AlphaFoldDB" id="Q9RWW1"/>
<dbReference type="eggNOG" id="ENOG5032YNE">
    <property type="taxonomic scope" value="Bacteria"/>
</dbReference>
<evidence type="ECO:0000256" key="1">
    <source>
        <dbReference type="SAM" id="Phobius"/>
    </source>
</evidence>
<gene>
    <name evidence="2" type="ordered locus">DR_0554</name>
</gene>
<dbReference type="OrthoDB" id="65436at2"/>
<dbReference type="PIR" id="D75505">
    <property type="entry name" value="D75505"/>
</dbReference>
<feature type="transmembrane region" description="Helical" evidence="1">
    <location>
        <begin position="44"/>
        <end position="68"/>
    </location>
</feature>
<proteinExistence type="predicted"/>
<dbReference type="PaxDb" id="243230-DR_0554"/>
<keyword evidence="3" id="KW-1185">Reference proteome</keyword>
<keyword evidence="1" id="KW-1133">Transmembrane helix</keyword>
<reference evidence="2 3" key="1">
    <citation type="journal article" date="1999" name="Science">
        <title>Genome sequence of the radioresistant bacterium Deinococcus radiodurans R1.</title>
        <authorList>
            <person name="White O."/>
            <person name="Eisen J.A."/>
            <person name="Heidelberg J.F."/>
            <person name="Hickey E.K."/>
            <person name="Peterson J.D."/>
            <person name="Dodson R.J."/>
            <person name="Haft D.H."/>
            <person name="Gwinn M.L."/>
            <person name="Nelson W.C."/>
            <person name="Richardson D.L."/>
            <person name="Moffat K.S."/>
            <person name="Qin H."/>
            <person name="Jiang L."/>
            <person name="Pamphile W."/>
            <person name="Crosby M."/>
            <person name="Shen M."/>
            <person name="Vamathevan J.J."/>
            <person name="Lam P."/>
            <person name="McDonald L."/>
            <person name="Utterback T."/>
            <person name="Zalewski C."/>
            <person name="Makarova K.S."/>
            <person name="Aravind L."/>
            <person name="Daly M.J."/>
            <person name="Minton K.W."/>
            <person name="Fleischmann R.D."/>
            <person name="Ketchum K.A."/>
            <person name="Nelson K.E."/>
            <person name="Salzberg S."/>
            <person name="Smith H.O."/>
            <person name="Venter J.C."/>
            <person name="Fraser C.M."/>
        </authorList>
    </citation>
    <scope>NUCLEOTIDE SEQUENCE [LARGE SCALE GENOMIC DNA]</scope>
    <source>
        <strain evidence="3">ATCC 13939 / DSM 20539 / JCM 16871 / LMG 4051 / NBRC 15346 / NCIMB 9279 / R1 / VKM B-1422</strain>
    </source>
</reference>
<accession>Q9RWW1</accession>
<dbReference type="PATRIC" id="fig|243230.17.peg.729"/>
<evidence type="ECO:0000313" key="2">
    <source>
        <dbReference type="EMBL" id="AAF10136.1"/>
    </source>
</evidence>
<dbReference type="Proteomes" id="UP000002524">
    <property type="component" value="Chromosome 1"/>
</dbReference>
<dbReference type="HOGENOM" id="CLU_1259710_0_0_0"/>
<dbReference type="InParanoid" id="Q9RWW1"/>
<organism evidence="2 3">
    <name type="scientific">Deinococcus radiodurans (strain ATCC 13939 / DSM 20539 / JCM 16871 / CCUG 27074 / LMG 4051 / NBRC 15346 / NCIMB 9279 / VKM B-1422 / R1)</name>
    <dbReference type="NCBI Taxonomy" id="243230"/>
    <lineage>
        <taxon>Bacteria</taxon>
        <taxon>Thermotogati</taxon>
        <taxon>Deinococcota</taxon>
        <taxon>Deinococci</taxon>
        <taxon>Deinococcales</taxon>
        <taxon>Deinococcaceae</taxon>
        <taxon>Deinococcus</taxon>
    </lineage>
</organism>
<evidence type="ECO:0000313" key="3">
    <source>
        <dbReference type="Proteomes" id="UP000002524"/>
    </source>
</evidence>
<dbReference type="STRING" id="243230.DR_0554"/>